<dbReference type="EMBL" id="AWUE01024903">
    <property type="protein sequence ID" value="OMO49347.1"/>
    <property type="molecule type" value="Genomic_DNA"/>
</dbReference>
<reference evidence="5" key="1">
    <citation type="submission" date="2013-09" db="EMBL/GenBank/DDBJ databases">
        <title>Corchorus olitorius genome sequencing.</title>
        <authorList>
            <person name="Alam M."/>
            <person name="Haque M.S."/>
            <person name="Islam M.S."/>
            <person name="Emdad E.M."/>
            <person name="Islam M.M."/>
            <person name="Ahmed B."/>
            <person name="Halim A."/>
            <person name="Hossen Q.M.M."/>
            <person name="Hossain M.Z."/>
            <person name="Ahmed R."/>
            <person name="Khan M.M."/>
            <person name="Islam R."/>
            <person name="Rashid M.M."/>
            <person name="Khan S.A."/>
            <person name="Rahman M.S."/>
            <person name="Alam M."/>
            <person name="Yahiya A.S."/>
            <person name="Khan M.S."/>
            <person name="Azam M.S."/>
            <person name="Haque T."/>
            <person name="Lashkar M.Z.H."/>
            <person name="Akhand A.I."/>
            <person name="Morshed G."/>
            <person name="Roy S."/>
            <person name="Uddin K.S."/>
            <person name="Rabeya T."/>
            <person name="Hossain A.S."/>
            <person name="Chowdhury A."/>
            <person name="Snigdha A.R."/>
            <person name="Mortoza M.S."/>
            <person name="Matin S.A."/>
            <person name="Hoque S.M.E."/>
            <person name="Islam M.K."/>
            <person name="Roy D.K."/>
            <person name="Haider R."/>
            <person name="Moosa M.M."/>
            <person name="Elias S.M."/>
            <person name="Hasan A.M."/>
            <person name="Jahan S."/>
            <person name="Shafiuddin M."/>
            <person name="Mahmood N."/>
            <person name="Shommy N.S."/>
        </authorList>
    </citation>
    <scope>NUCLEOTIDE SEQUENCE [LARGE SCALE GENOMIC DNA]</scope>
    <source>
        <strain evidence="5">cv. O-4</strain>
    </source>
</reference>
<name>A0A1R3FU58_9ROSI</name>
<dbReference type="Pfam" id="PF00646">
    <property type="entry name" value="F-box"/>
    <property type="match status" value="1"/>
</dbReference>
<sequence length="412" mass="47855">MVRRRRNSSDEEMIPTRRVRKRCSKKKQESEEDRDRISNLTDELIHKIMSFMNTKYAVQTCVLSERWECLWKSLPYLDFNHATFPFKGIPWKDQDPRDKDPKAIPSFISFITQVLCRRHHTNLVEVCAQSLSEKPYAFILQGLITYALDHNVKQLSILSDHGSDSVLPESFYTCRSLEVLYLNRHVIKSPKFLALPALKSLHIHDIRMRKLESIFNLNLSGCPNLESLKLTESCDWERKTLFVNAPKLKSLEISFDRYRMETNDVNYGCKVVIDTPGLITLKYSGYGPIECSSDDHASVDNAFFDIYNSYKSGYDDMYREHVLLLINAFKAICHAKYLTLSLDTVEVLAMFPSLLDDSQSPFANLKYLKIKPSGLLRSEKVQIPAWWIIQSDVVLTRRQNFAGHRSRWIVPQ</sequence>
<dbReference type="CDD" id="cd22160">
    <property type="entry name" value="F-box_AtFBL13-like"/>
    <property type="match status" value="1"/>
</dbReference>
<dbReference type="Gene3D" id="3.80.10.10">
    <property type="entry name" value="Ribonuclease Inhibitor"/>
    <property type="match status" value="1"/>
</dbReference>
<feature type="region of interest" description="Disordered" evidence="1">
    <location>
        <begin position="1"/>
        <end position="36"/>
    </location>
</feature>
<dbReference type="InterPro" id="IPR050232">
    <property type="entry name" value="FBL13/AtMIF1-like"/>
</dbReference>
<evidence type="ECO:0008006" key="6">
    <source>
        <dbReference type="Google" id="ProtNLM"/>
    </source>
</evidence>
<dbReference type="PANTHER" id="PTHR31900">
    <property type="entry name" value="F-BOX/RNI SUPERFAMILY PROTEIN-RELATED"/>
    <property type="match status" value="1"/>
</dbReference>
<organism evidence="4 5">
    <name type="scientific">Corchorus olitorius</name>
    <dbReference type="NCBI Taxonomy" id="93759"/>
    <lineage>
        <taxon>Eukaryota</taxon>
        <taxon>Viridiplantae</taxon>
        <taxon>Streptophyta</taxon>
        <taxon>Embryophyta</taxon>
        <taxon>Tracheophyta</taxon>
        <taxon>Spermatophyta</taxon>
        <taxon>Magnoliopsida</taxon>
        <taxon>eudicotyledons</taxon>
        <taxon>Gunneridae</taxon>
        <taxon>Pentapetalae</taxon>
        <taxon>rosids</taxon>
        <taxon>malvids</taxon>
        <taxon>Malvales</taxon>
        <taxon>Malvaceae</taxon>
        <taxon>Grewioideae</taxon>
        <taxon>Apeibeae</taxon>
        <taxon>Corchorus</taxon>
    </lineage>
</organism>
<dbReference type="STRING" id="93759.A0A1R3FU58"/>
<dbReference type="InterPro" id="IPR032675">
    <property type="entry name" value="LRR_dom_sf"/>
</dbReference>
<protein>
    <recommendedName>
        <fullName evidence="6">F-box domain-containing protein</fullName>
    </recommendedName>
</protein>
<evidence type="ECO:0000256" key="1">
    <source>
        <dbReference type="SAM" id="MobiDB-lite"/>
    </source>
</evidence>
<comment type="caution">
    <text evidence="4">The sequence shown here is derived from an EMBL/GenBank/DDBJ whole genome shotgun (WGS) entry which is preliminary data.</text>
</comment>
<dbReference type="OrthoDB" id="1002541at2759"/>
<dbReference type="InterPro" id="IPR055411">
    <property type="entry name" value="LRR_FXL15/At3g58940/PEG3-like"/>
</dbReference>
<dbReference type="Proteomes" id="UP000187203">
    <property type="component" value="Unassembled WGS sequence"/>
</dbReference>
<evidence type="ECO:0000313" key="5">
    <source>
        <dbReference type="Proteomes" id="UP000187203"/>
    </source>
</evidence>
<evidence type="ECO:0000313" key="4">
    <source>
        <dbReference type="EMBL" id="OMO49347.1"/>
    </source>
</evidence>
<feature type="domain" description="F-box/LRR-repeat protein 15/At3g58940/PEG3-like LRR" evidence="3">
    <location>
        <begin position="144"/>
        <end position="254"/>
    </location>
</feature>
<proteinExistence type="predicted"/>
<dbReference type="SUPFAM" id="SSF52058">
    <property type="entry name" value="L domain-like"/>
    <property type="match status" value="1"/>
</dbReference>
<dbReference type="PANTHER" id="PTHR31900:SF32">
    <property type="entry name" value="F-BOX_RNI_FBD-LIKE DOMAIN PROTEIN"/>
    <property type="match status" value="1"/>
</dbReference>
<dbReference type="SUPFAM" id="SSF81383">
    <property type="entry name" value="F-box domain"/>
    <property type="match status" value="1"/>
</dbReference>
<dbReference type="InterPro" id="IPR053781">
    <property type="entry name" value="F-box_AtFBL13-like"/>
</dbReference>
<dbReference type="Pfam" id="PF24758">
    <property type="entry name" value="LRR_At5g56370"/>
    <property type="match status" value="1"/>
</dbReference>
<feature type="compositionally biased region" description="Basic and acidic residues" evidence="1">
    <location>
        <begin position="26"/>
        <end position="36"/>
    </location>
</feature>
<evidence type="ECO:0000259" key="3">
    <source>
        <dbReference type="Pfam" id="PF24758"/>
    </source>
</evidence>
<dbReference type="InterPro" id="IPR036047">
    <property type="entry name" value="F-box-like_dom_sf"/>
</dbReference>
<dbReference type="AlphaFoldDB" id="A0A1R3FU58"/>
<feature type="domain" description="F-box" evidence="2">
    <location>
        <begin position="37"/>
        <end position="75"/>
    </location>
</feature>
<keyword evidence="5" id="KW-1185">Reference proteome</keyword>
<gene>
    <name evidence="4" type="ORF">COLO4_38578</name>
</gene>
<dbReference type="InterPro" id="IPR001810">
    <property type="entry name" value="F-box_dom"/>
</dbReference>
<evidence type="ECO:0000259" key="2">
    <source>
        <dbReference type="Pfam" id="PF00646"/>
    </source>
</evidence>
<accession>A0A1R3FU58</accession>